<evidence type="ECO:0000256" key="1">
    <source>
        <dbReference type="SAM" id="MobiDB-lite"/>
    </source>
</evidence>
<proteinExistence type="predicted"/>
<dbReference type="Proteomes" id="UP000188533">
    <property type="component" value="Unassembled WGS sequence"/>
</dbReference>
<evidence type="ECO:0000313" key="2">
    <source>
        <dbReference type="EMBL" id="GAW07863.1"/>
    </source>
</evidence>
<feature type="compositionally biased region" description="Polar residues" evidence="1">
    <location>
        <begin position="257"/>
        <end position="268"/>
    </location>
</feature>
<dbReference type="EMBL" id="BDGU01000513">
    <property type="protein sequence ID" value="GAW07863.1"/>
    <property type="molecule type" value="Genomic_DNA"/>
</dbReference>
<feature type="compositionally biased region" description="Polar residues" evidence="1">
    <location>
        <begin position="320"/>
        <end position="336"/>
    </location>
</feature>
<sequence length="415" mass="43811">MGGSTNSLDSLSSPSPSPPPSLSRAEGSVLVSASTKPKSAEPAAGLDSDSELSELTEEEQDEKQKHKQKQKKSEVSSLSPGAARSSSSNRRGTASTMRGGPRRGGRKKRSTLVPAPMWGWAMYGSEQDTENHNVGGEEIEGNDGKEAVHIPHNHISAPNPLDVLTSAALSAENPEQAFARLKSDSQETEEEEEKLIDVSEVKGVTVPADGDIDMADLVTINRSTVVANGIASPRASTPDSIASSRPSPPNNVPQVAYASTSRIPTGASTTEDEDDNTDIEENEIEPDEQHKSILTAKSRSKPNLRIDASAQLPSHIPFNSVDTPPSSFPPNTTVSDKSPITPSTTTATATNSKAKASRGGRGRGRGRGRARTRGMRVAVPLEADRPPALGIDEVGTSGSYRDSSPARETLMDHVS</sequence>
<feature type="compositionally biased region" description="Acidic residues" evidence="1">
    <location>
        <begin position="48"/>
        <end position="61"/>
    </location>
</feature>
<accession>A0A1Q3EKX9</accession>
<feature type="compositionally biased region" description="Acidic residues" evidence="1">
    <location>
        <begin position="270"/>
        <end position="286"/>
    </location>
</feature>
<feature type="compositionally biased region" description="Polar residues" evidence="1">
    <location>
        <begin position="234"/>
        <end position="245"/>
    </location>
</feature>
<gene>
    <name evidence="2" type="ORF">LENED_009884</name>
</gene>
<dbReference type="AlphaFoldDB" id="A0A1Q3EKX9"/>
<comment type="caution">
    <text evidence="2">The sequence shown here is derived from an EMBL/GenBank/DDBJ whole genome shotgun (WGS) entry which is preliminary data.</text>
</comment>
<feature type="region of interest" description="Disordered" evidence="1">
    <location>
        <begin position="1"/>
        <end position="119"/>
    </location>
</feature>
<reference evidence="2 3" key="2">
    <citation type="submission" date="2017-02" db="EMBL/GenBank/DDBJ databases">
        <title>A genome survey and senescence transcriptome analysis in Lentinula edodes.</title>
        <authorList>
            <person name="Sakamoto Y."/>
            <person name="Nakade K."/>
            <person name="Sato S."/>
            <person name="Yoshida Y."/>
            <person name="Miyazaki K."/>
            <person name="Natsume S."/>
            <person name="Konno N."/>
        </authorList>
    </citation>
    <scope>NUCLEOTIDE SEQUENCE [LARGE SCALE GENOMIC DNA]</scope>
    <source>
        <strain evidence="2 3">NBRC 111202</strain>
    </source>
</reference>
<evidence type="ECO:0000313" key="3">
    <source>
        <dbReference type="Proteomes" id="UP000188533"/>
    </source>
</evidence>
<feature type="region of interest" description="Disordered" evidence="1">
    <location>
        <begin position="228"/>
        <end position="415"/>
    </location>
</feature>
<keyword evidence="3" id="KW-1185">Reference proteome</keyword>
<name>A0A1Q3EKX9_LENED</name>
<reference evidence="2 3" key="1">
    <citation type="submission" date="2016-08" db="EMBL/GenBank/DDBJ databases">
        <authorList>
            <consortium name="Lentinula edodes genome sequencing consortium"/>
            <person name="Sakamoto Y."/>
            <person name="Nakade K."/>
            <person name="Sato S."/>
            <person name="Yoshida Y."/>
            <person name="Miyazaki K."/>
            <person name="Natsume S."/>
            <person name="Konno N."/>
        </authorList>
    </citation>
    <scope>NUCLEOTIDE SEQUENCE [LARGE SCALE GENOMIC DNA]</scope>
    <source>
        <strain evidence="2 3">NBRC 111202</strain>
    </source>
</reference>
<feature type="region of interest" description="Disordered" evidence="1">
    <location>
        <begin position="179"/>
        <end position="199"/>
    </location>
</feature>
<protein>
    <submittedName>
        <fullName evidence="2">Uncharacterized protein</fullName>
    </submittedName>
</protein>
<feature type="compositionally biased region" description="Basic residues" evidence="1">
    <location>
        <begin position="355"/>
        <end position="374"/>
    </location>
</feature>
<feature type="compositionally biased region" description="Basic residues" evidence="1">
    <location>
        <begin position="100"/>
        <end position="110"/>
    </location>
</feature>
<dbReference type="STRING" id="5353.A0A1Q3EKX9"/>
<feature type="compositionally biased region" description="Low complexity" evidence="1">
    <location>
        <begin position="337"/>
        <end position="354"/>
    </location>
</feature>
<organism evidence="2 3">
    <name type="scientific">Lentinula edodes</name>
    <name type="common">Shiitake mushroom</name>
    <name type="synonym">Lentinus edodes</name>
    <dbReference type="NCBI Taxonomy" id="5353"/>
    <lineage>
        <taxon>Eukaryota</taxon>
        <taxon>Fungi</taxon>
        <taxon>Dikarya</taxon>
        <taxon>Basidiomycota</taxon>
        <taxon>Agaricomycotina</taxon>
        <taxon>Agaricomycetes</taxon>
        <taxon>Agaricomycetidae</taxon>
        <taxon>Agaricales</taxon>
        <taxon>Marasmiineae</taxon>
        <taxon>Omphalotaceae</taxon>
        <taxon>Lentinula</taxon>
    </lineage>
</organism>
<feature type="compositionally biased region" description="Low complexity" evidence="1">
    <location>
        <begin position="76"/>
        <end position="99"/>
    </location>
</feature>